<dbReference type="InterPro" id="IPR051147">
    <property type="entry name" value="CFAP_domain-containing"/>
</dbReference>
<gene>
    <name evidence="4" type="primary">ORF92075</name>
</gene>
<accession>A0A0B7A209</accession>
<name>A0A0B7A209_9EUPU</name>
<protein>
    <recommendedName>
        <fullName evidence="3">DUF4200 domain-containing protein</fullName>
    </recommendedName>
</protein>
<proteinExistence type="predicted"/>
<keyword evidence="1" id="KW-0175">Coiled coil</keyword>
<feature type="region of interest" description="Disordered" evidence="2">
    <location>
        <begin position="250"/>
        <end position="281"/>
    </location>
</feature>
<dbReference type="GO" id="GO:0005856">
    <property type="term" value="C:cytoskeleton"/>
    <property type="evidence" value="ECO:0007669"/>
    <property type="project" value="UniProtKB-ARBA"/>
</dbReference>
<feature type="domain" description="DUF4200" evidence="3">
    <location>
        <begin position="79"/>
        <end position="196"/>
    </location>
</feature>
<dbReference type="PANTHER" id="PTHR21683:SF18">
    <property type="entry name" value="COILED-COIL DOMAIN-CONTAINING PROTEIN 42 HOMOLOG"/>
    <property type="match status" value="1"/>
</dbReference>
<organism evidence="4">
    <name type="scientific">Arion vulgaris</name>
    <dbReference type="NCBI Taxonomy" id="1028688"/>
    <lineage>
        <taxon>Eukaryota</taxon>
        <taxon>Metazoa</taxon>
        <taxon>Spiralia</taxon>
        <taxon>Lophotrochozoa</taxon>
        <taxon>Mollusca</taxon>
        <taxon>Gastropoda</taxon>
        <taxon>Heterobranchia</taxon>
        <taxon>Euthyneura</taxon>
        <taxon>Panpulmonata</taxon>
        <taxon>Eupulmonata</taxon>
        <taxon>Stylommatophora</taxon>
        <taxon>Helicina</taxon>
        <taxon>Arionoidea</taxon>
        <taxon>Arionidae</taxon>
        <taxon>Arion</taxon>
    </lineage>
</organism>
<dbReference type="EMBL" id="HACG01027802">
    <property type="protein sequence ID" value="CEK74667.1"/>
    <property type="molecule type" value="Transcribed_RNA"/>
</dbReference>
<evidence type="ECO:0000313" key="4">
    <source>
        <dbReference type="EMBL" id="CEK74667.1"/>
    </source>
</evidence>
<dbReference type="Pfam" id="PF13863">
    <property type="entry name" value="DUF4200"/>
    <property type="match status" value="1"/>
</dbReference>
<reference evidence="4" key="1">
    <citation type="submission" date="2014-12" db="EMBL/GenBank/DDBJ databases">
        <title>Insight into the proteome of Arion vulgaris.</title>
        <authorList>
            <person name="Aradska J."/>
            <person name="Bulat T."/>
            <person name="Smidak R."/>
            <person name="Sarate P."/>
            <person name="Gangsoo J."/>
            <person name="Sialana F."/>
            <person name="Bilban M."/>
            <person name="Lubec G."/>
        </authorList>
    </citation>
    <scope>NUCLEOTIDE SEQUENCE</scope>
    <source>
        <tissue evidence="4">Skin</tissue>
    </source>
</reference>
<feature type="compositionally biased region" description="Low complexity" evidence="2">
    <location>
        <begin position="250"/>
        <end position="267"/>
    </location>
</feature>
<evidence type="ECO:0000256" key="2">
    <source>
        <dbReference type="SAM" id="MobiDB-lite"/>
    </source>
</evidence>
<dbReference type="AlphaFoldDB" id="A0A0B7A209"/>
<feature type="non-terminal residue" evidence="4">
    <location>
        <position position="1"/>
    </location>
</feature>
<sequence>LGGLIKQHARCALICCKYLMKMAAPAVYKLELDPQKKNVFVTQLHDREEEEDVTAFPVVKESGDRLIETGINTLQKTLLLKKEVEIDKVNAELEAKRYDFKQRMEACTQRQIEVQKKQQQMKDRVAKFEKFIQENDAKRRKAIQKYQQEVKLRDQKGLEFSSLSEQLQHYKTRHTALQAKLKEYKVYEEYLQNVIEAMPEEYLPPTEDKIKSLMLRHRTLSESNTGLLNNLESITDELEECKKTLEIMNQEHQQSQLSSTSQLSHLQEMQEEVQDQNEQQEQSFALKKGETRAKFAEIGVVFMAIDNIYEKCKKLTDPPFSKAEWNKKLTWILDHVQERAGVLNMVQSSNSFVSGGSSPDNIRARSRSKTTLKFILADQ</sequence>
<dbReference type="PANTHER" id="PTHR21683">
    <property type="entry name" value="COILED-COIL DOMAIN-CONTAINING PROTEIN 42 LIKE-2-LIKE-RELATED"/>
    <property type="match status" value="1"/>
</dbReference>
<evidence type="ECO:0000256" key="1">
    <source>
        <dbReference type="ARBA" id="ARBA00023054"/>
    </source>
</evidence>
<evidence type="ECO:0000259" key="3">
    <source>
        <dbReference type="Pfam" id="PF13863"/>
    </source>
</evidence>
<dbReference type="InterPro" id="IPR025252">
    <property type="entry name" value="DUF4200"/>
</dbReference>